<protein>
    <submittedName>
        <fullName evidence="2">Uncharacterized protein</fullName>
    </submittedName>
</protein>
<dbReference type="EMBL" id="JAYFSJ010000002">
    <property type="protein sequence ID" value="MEN7429668.1"/>
    <property type="molecule type" value="Genomic_DNA"/>
</dbReference>
<proteinExistence type="predicted"/>
<accession>A0ABV0CGV3</accession>
<gene>
    <name evidence="2" type="ORF">VA599_02855</name>
</gene>
<sequence>MRVLLSEQEQSALLECSLEAFRLYVAGLRPCVDIRTGIIGRGYPISRTVLAINCQYVPPRGSKRPAWRPTLKQVDALLDELERVGLAKRVAAIQEVKKLVLRLPLLVRAVDEQDMNGSVRTGQARNGESRASQGLGDVLGRDEPDMSRQAEPDISEVNKYIHIGREEMNAEQPGAAALLAAAADQLGVRVGGAANPAVLEWAAAGVTVPQLAQAIDRSRAYIAEGEAVSVKYLSKVLRSMREEGKPSAGRAVRSGLRESKGRRDPAWKEVPAPAPGTVVPVSGNVMDSGEGGWLE</sequence>
<feature type="region of interest" description="Disordered" evidence="1">
    <location>
        <begin position="243"/>
        <end position="295"/>
    </location>
</feature>
<evidence type="ECO:0000256" key="1">
    <source>
        <dbReference type="SAM" id="MobiDB-lite"/>
    </source>
</evidence>
<organism evidence="2 3">
    <name type="scientific">Chromobacterium indicum</name>
    <dbReference type="NCBI Taxonomy" id="3110228"/>
    <lineage>
        <taxon>Bacteria</taxon>
        <taxon>Pseudomonadati</taxon>
        <taxon>Pseudomonadota</taxon>
        <taxon>Betaproteobacteria</taxon>
        <taxon>Neisseriales</taxon>
        <taxon>Chromobacteriaceae</taxon>
        <taxon>Chromobacterium</taxon>
    </lineage>
</organism>
<feature type="compositionally biased region" description="Basic and acidic residues" evidence="1">
    <location>
        <begin position="139"/>
        <end position="148"/>
    </location>
</feature>
<name>A0ABV0CGV3_9NEIS</name>
<feature type="region of interest" description="Disordered" evidence="1">
    <location>
        <begin position="117"/>
        <end position="148"/>
    </location>
</feature>
<feature type="compositionally biased region" description="Basic and acidic residues" evidence="1">
    <location>
        <begin position="255"/>
        <end position="267"/>
    </location>
</feature>
<feature type="compositionally biased region" description="Polar residues" evidence="1">
    <location>
        <begin position="117"/>
        <end position="132"/>
    </location>
</feature>
<reference evidence="2 3" key="1">
    <citation type="submission" date="2023-12" db="EMBL/GenBank/DDBJ databases">
        <title>Chromobacterium sp. strain TRC.1.1.SA producing antimicrobial pigment.</title>
        <authorList>
            <person name="Verma N."/>
            <person name="Choksket S."/>
            <person name="Pinnaka A.K."/>
            <person name="Korpole S."/>
        </authorList>
    </citation>
    <scope>NUCLEOTIDE SEQUENCE [LARGE SCALE GENOMIC DNA]</scope>
    <source>
        <strain evidence="2 3">TRC1.1.SA</strain>
    </source>
</reference>
<evidence type="ECO:0000313" key="2">
    <source>
        <dbReference type="EMBL" id="MEN7429668.1"/>
    </source>
</evidence>
<dbReference type="RefSeq" id="WP_346787618.1">
    <property type="nucleotide sequence ID" value="NZ_JAYFSJ010000002.1"/>
</dbReference>
<comment type="caution">
    <text evidence="2">The sequence shown here is derived from an EMBL/GenBank/DDBJ whole genome shotgun (WGS) entry which is preliminary data.</text>
</comment>
<evidence type="ECO:0000313" key="3">
    <source>
        <dbReference type="Proteomes" id="UP001405405"/>
    </source>
</evidence>
<dbReference type="Proteomes" id="UP001405405">
    <property type="component" value="Unassembled WGS sequence"/>
</dbReference>
<keyword evidence="3" id="KW-1185">Reference proteome</keyword>